<dbReference type="InterPro" id="IPR036318">
    <property type="entry name" value="FAD-bd_PCMH-like_sf"/>
</dbReference>
<dbReference type="SUPFAM" id="SSF56176">
    <property type="entry name" value="FAD-binding/transporter-associated domain-like"/>
    <property type="match status" value="1"/>
</dbReference>
<evidence type="ECO:0000256" key="3">
    <source>
        <dbReference type="ARBA" id="ARBA00022827"/>
    </source>
</evidence>
<dbReference type="PROSITE" id="PS51387">
    <property type="entry name" value="FAD_PCMH"/>
    <property type="match status" value="1"/>
</dbReference>
<accession>A0A7D9HCF0</accession>
<dbReference type="EMBL" id="CACRXK020000259">
    <property type="protein sequence ID" value="CAB3980123.1"/>
    <property type="molecule type" value="Genomic_DNA"/>
</dbReference>
<dbReference type="Pfam" id="PF00941">
    <property type="entry name" value="FAD_binding_5"/>
    <property type="match status" value="1"/>
</dbReference>
<evidence type="ECO:0000256" key="1">
    <source>
        <dbReference type="ARBA" id="ARBA00022630"/>
    </source>
</evidence>
<dbReference type="InterPro" id="IPR012675">
    <property type="entry name" value="Beta-grasp_dom_sf"/>
</dbReference>
<comment type="caution">
    <text evidence="5">The sequence shown here is derived from an EMBL/GenBank/DDBJ whole genome shotgun (WGS) entry which is preliminary data.</text>
</comment>
<dbReference type="GO" id="GO:0051537">
    <property type="term" value="F:2 iron, 2 sulfur cluster binding"/>
    <property type="evidence" value="ECO:0007669"/>
    <property type="project" value="InterPro"/>
</dbReference>
<organism evidence="5 6">
    <name type="scientific">Paramuricea clavata</name>
    <name type="common">Red gorgonian</name>
    <name type="synonym">Violescent sea-whip</name>
    <dbReference type="NCBI Taxonomy" id="317549"/>
    <lineage>
        <taxon>Eukaryota</taxon>
        <taxon>Metazoa</taxon>
        <taxon>Cnidaria</taxon>
        <taxon>Anthozoa</taxon>
        <taxon>Octocorallia</taxon>
        <taxon>Malacalcyonacea</taxon>
        <taxon>Plexauridae</taxon>
        <taxon>Paramuricea</taxon>
    </lineage>
</organism>
<evidence type="ECO:0000256" key="2">
    <source>
        <dbReference type="ARBA" id="ARBA00022723"/>
    </source>
</evidence>
<sequence>MVNSKNTSVPASESEAIIPSTSASQLKSMFKELLDETKKDILSQVKDNIDQIYTDFESVAIENEEVASTGEASEPGITDKIENFVQRNLPDQEDPPDTGSFHNLAVEFSMVAKPSPALIPGLPEIVNSLLRDRLTKEKLSEVQSQYIRPENCPNLVAPKVNKQIWQQMRQEIRNTDSDLQKTQCLLISGLCAVLEVCNVSDGDQKSKLAHAAVLLLTANREFNMKRRDFIRPDLNKQYGALCNPSTAISTYIFGDELNKEVKKLTKSNKLSNKVITKPRSDFRAEPYRLPLGRGARGRGRFNQTSGRGRGSRSYSSFLGDQLKFMYDIKELQYYFWAALELASKHHFWSIHKVWKFVDENVLANFEMIFTDEDDRLCLKVELEIEIRQIGRGTKVTCQEGGCGACVVALTKQDLSTKKDKIIAVNSCLYPLFAADGFKITTTEGLGSSRSGYHPIQERIAEYNGSQCGYCTPGMVMNMYSLLSENAQPTKQEIEDGFDGNLCRCTGFRPILDAMKSFAKDENPIDIEDLQRCQGKCCGETRTCRGCCFNQEQISSPMWFKPASLKDLYTILNAHSSDSVKMVVGNTGKGVYKNDGDFDVYINISDVSELNAIQVTDSALQLGAALSLNTVIQELMNCSQKSKSFEILATHIKKVK</sequence>
<gene>
    <name evidence="5" type="ORF">PACLA_8A044365</name>
</gene>
<dbReference type="InterPro" id="IPR036884">
    <property type="entry name" value="2Fe-2S-bd_dom_sf"/>
</dbReference>
<dbReference type="InterPro" id="IPR002346">
    <property type="entry name" value="Mopterin_DH_FAD-bd"/>
</dbReference>
<dbReference type="Gene3D" id="3.10.20.30">
    <property type="match status" value="1"/>
</dbReference>
<protein>
    <submittedName>
        <fullName evidence="5">Indole-3-acetaldehyde oxidase-like</fullName>
    </submittedName>
</protein>
<proteinExistence type="predicted"/>
<dbReference type="Pfam" id="PF01799">
    <property type="entry name" value="Fer2_2"/>
    <property type="match status" value="1"/>
</dbReference>
<evidence type="ECO:0000313" key="6">
    <source>
        <dbReference type="Proteomes" id="UP001152795"/>
    </source>
</evidence>
<reference evidence="5" key="1">
    <citation type="submission" date="2020-04" db="EMBL/GenBank/DDBJ databases">
        <authorList>
            <person name="Alioto T."/>
            <person name="Alioto T."/>
            <person name="Gomez Garrido J."/>
        </authorList>
    </citation>
    <scope>NUCLEOTIDE SEQUENCE</scope>
    <source>
        <strain evidence="5">A484AB</strain>
    </source>
</reference>
<dbReference type="InterPro" id="IPR016208">
    <property type="entry name" value="Ald_Oxase/xanthine_DH-like"/>
</dbReference>
<evidence type="ECO:0000313" key="5">
    <source>
        <dbReference type="EMBL" id="CAB3980123.1"/>
    </source>
</evidence>
<dbReference type="PANTHER" id="PTHR45444">
    <property type="entry name" value="XANTHINE DEHYDROGENASE"/>
    <property type="match status" value="1"/>
</dbReference>
<dbReference type="InterPro" id="IPR016166">
    <property type="entry name" value="FAD-bd_PCMH"/>
</dbReference>
<dbReference type="GO" id="GO:0016491">
    <property type="term" value="F:oxidoreductase activity"/>
    <property type="evidence" value="ECO:0007669"/>
    <property type="project" value="InterPro"/>
</dbReference>
<dbReference type="GO" id="GO:0005506">
    <property type="term" value="F:iron ion binding"/>
    <property type="evidence" value="ECO:0007669"/>
    <property type="project" value="InterPro"/>
</dbReference>
<evidence type="ECO:0000256" key="4">
    <source>
        <dbReference type="ARBA" id="ARBA00023004"/>
    </source>
</evidence>
<dbReference type="InterPro" id="IPR036010">
    <property type="entry name" value="2Fe-2S_ferredoxin-like_sf"/>
</dbReference>
<keyword evidence="6" id="KW-1185">Reference proteome</keyword>
<dbReference type="PROSITE" id="PS00197">
    <property type="entry name" value="2FE2S_FER_1"/>
    <property type="match status" value="1"/>
</dbReference>
<name>A0A7D9HCF0_PARCT</name>
<dbReference type="OrthoDB" id="8300278at2759"/>
<keyword evidence="4" id="KW-0408">Iron</keyword>
<dbReference type="Proteomes" id="UP001152795">
    <property type="component" value="Unassembled WGS sequence"/>
</dbReference>
<dbReference type="SUPFAM" id="SSF54292">
    <property type="entry name" value="2Fe-2S ferredoxin-like"/>
    <property type="match status" value="1"/>
</dbReference>
<dbReference type="Gene3D" id="3.30.43.10">
    <property type="entry name" value="Uridine Diphospho-n-acetylenolpyruvylglucosamine Reductase, domain 2"/>
    <property type="match status" value="1"/>
</dbReference>
<keyword evidence="3" id="KW-0274">FAD</keyword>
<dbReference type="SUPFAM" id="SSF47741">
    <property type="entry name" value="CO dehydrogenase ISP C-domain like"/>
    <property type="match status" value="1"/>
</dbReference>
<dbReference type="Gene3D" id="1.10.150.120">
    <property type="entry name" value="[2Fe-2S]-binding domain"/>
    <property type="match status" value="1"/>
</dbReference>
<keyword evidence="2" id="KW-0479">Metal-binding</keyword>
<dbReference type="InterPro" id="IPR016167">
    <property type="entry name" value="FAD-bd_PCMH_sub1"/>
</dbReference>
<dbReference type="PANTHER" id="PTHR45444:SF3">
    <property type="entry name" value="XANTHINE DEHYDROGENASE"/>
    <property type="match status" value="1"/>
</dbReference>
<dbReference type="GO" id="GO:0071949">
    <property type="term" value="F:FAD binding"/>
    <property type="evidence" value="ECO:0007669"/>
    <property type="project" value="InterPro"/>
</dbReference>
<dbReference type="AlphaFoldDB" id="A0A7D9HCF0"/>
<dbReference type="InterPro" id="IPR002888">
    <property type="entry name" value="2Fe-2S-bd"/>
</dbReference>
<dbReference type="InterPro" id="IPR006058">
    <property type="entry name" value="2Fe2S_fd_BS"/>
</dbReference>
<keyword evidence="1" id="KW-0285">Flavoprotein</keyword>